<evidence type="ECO:0000256" key="2">
    <source>
        <dbReference type="ARBA" id="ARBA00022475"/>
    </source>
</evidence>
<evidence type="ECO:0000256" key="4">
    <source>
        <dbReference type="ARBA" id="ARBA00022618"/>
    </source>
</evidence>
<dbReference type="RefSeq" id="WP_090192871.1">
    <property type="nucleotide sequence ID" value="NZ_LT629785.1"/>
</dbReference>
<organism evidence="15 16">
    <name type="scientific">Pseudomonas pohangensis</name>
    <dbReference type="NCBI Taxonomy" id="364197"/>
    <lineage>
        <taxon>Bacteria</taxon>
        <taxon>Pseudomonadati</taxon>
        <taxon>Pseudomonadota</taxon>
        <taxon>Gammaproteobacteria</taxon>
        <taxon>Pseudomonadales</taxon>
        <taxon>Pseudomonadaceae</taxon>
        <taxon>Pseudomonas</taxon>
    </lineage>
</organism>
<dbReference type="Proteomes" id="UP000243232">
    <property type="component" value="Chromosome I"/>
</dbReference>
<protein>
    <recommendedName>
        <fullName evidence="11">Z-ring associated protein G</fullName>
    </recommendedName>
    <alternativeName>
        <fullName evidence="12">Cell division protein ZapG</fullName>
    </alternativeName>
</protein>
<keyword evidence="2" id="KW-1003">Cell membrane</keyword>
<dbReference type="AlphaFoldDB" id="A0A1H2E660"/>
<dbReference type="GO" id="GO:0005886">
    <property type="term" value="C:plasma membrane"/>
    <property type="evidence" value="ECO:0007669"/>
    <property type="project" value="UniProtKB-SubCell"/>
</dbReference>
<evidence type="ECO:0000256" key="3">
    <source>
        <dbReference type="ARBA" id="ARBA00022519"/>
    </source>
</evidence>
<sequence>MEQSYNIWLLLGLALVVGAIIGYFISRQVTASNPERTQQRLDELQQRFDDYQTNVVSHFSTTATLVNRLTQSYQDVQQHLAFGADQLALDELTRERLLDSLRVDATPASNRERLSPPKSNEPPRDYAPKDKDQPGTLDESFGIKSKK</sequence>
<evidence type="ECO:0000256" key="6">
    <source>
        <dbReference type="ARBA" id="ARBA00022960"/>
    </source>
</evidence>
<evidence type="ECO:0000256" key="11">
    <source>
        <dbReference type="ARBA" id="ARBA00035703"/>
    </source>
</evidence>
<dbReference type="EMBL" id="LT629785">
    <property type="protein sequence ID" value="SDT90525.1"/>
    <property type="molecule type" value="Genomic_DNA"/>
</dbReference>
<feature type="compositionally biased region" description="Basic and acidic residues" evidence="13">
    <location>
        <begin position="110"/>
        <end position="133"/>
    </location>
</feature>
<evidence type="ECO:0000256" key="7">
    <source>
        <dbReference type="ARBA" id="ARBA00022989"/>
    </source>
</evidence>
<evidence type="ECO:0000256" key="14">
    <source>
        <dbReference type="SAM" id="Phobius"/>
    </source>
</evidence>
<evidence type="ECO:0000256" key="5">
    <source>
        <dbReference type="ARBA" id="ARBA00022692"/>
    </source>
</evidence>
<keyword evidence="4" id="KW-0132">Cell division</keyword>
<dbReference type="GO" id="GO:0051301">
    <property type="term" value="P:cell division"/>
    <property type="evidence" value="ECO:0007669"/>
    <property type="project" value="UniProtKB-KW"/>
</dbReference>
<dbReference type="PANTHER" id="PTHR39579:SF1">
    <property type="entry name" value="INNER MEMBRANE PROTEIN YHCB"/>
    <property type="match status" value="1"/>
</dbReference>
<feature type="region of interest" description="Disordered" evidence="13">
    <location>
        <begin position="101"/>
        <end position="147"/>
    </location>
</feature>
<proteinExistence type="inferred from homology"/>
<gene>
    <name evidence="15" type="ORF">SAMN05216296_0434</name>
</gene>
<evidence type="ECO:0000256" key="8">
    <source>
        <dbReference type="ARBA" id="ARBA00023136"/>
    </source>
</evidence>
<keyword evidence="8 14" id="KW-0472">Membrane</keyword>
<reference evidence="16" key="1">
    <citation type="submission" date="2016-10" db="EMBL/GenBank/DDBJ databases">
        <authorList>
            <person name="Varghese N."/>
            <person name="Submissions S."/>
        </authorList>
    </citation>
    <scope>NUCLEOTIDE SEQUENCE [LARGE SCALE GENOMIC DNA]</scope>
    <source>
        <strain evidence="16">DSM 17875</strain>
    </source>
</reference>
<evidence type="ECO:0000313" key="15">
    <source>
        <dbReference type="EMBL" id="SDT90525.1"/>
    </source>
</evidence>
<dbReference type="InterPro" id="IPR009386">
    <property type="entry name" value="ZapG-like"/>
</dbReference>
<dbReference type="Pfam" id="PF06295">
    <property type="entry name" value="ZapG-like"/>
    <property type="match status" value="1"/>
</dbReference>
<keyword evidence="6" id="KW-0133">Cell shape</keyword>
<keyword evidence="3" id="KW-0997">Cell inner membrane</keyword>
<comment type="similarity">
    <text evidence="10">Belongs to the ZapG family.</text>
</comment>
<name>A0A1H2E660_9PSED</name>
<evidence type="ECO:0000256" key="13">
    <source>
        <dbReference type="SAM" id="MobiDB-lite"/>
    </source>
</evidence>
<dbReference type="STRING" id="364197.SAMN05216296_0434"/>
<evidence type="ECO:0000256" key="9">
    <source>
        <dbReference type="ARBA" id="ARBA00023306"/>
    </source>
</evidence>
<evidence type="ECO:0000256" key="1">
    <source>
        <dbReference type="ARBA" id="ARBA00004377"/>
    </source>
</evidence>
<dbReference type="OrthoDB" id="7068713at2"/>
<feature type="transmembrane region" description="Helical" evidence="14">
    <location>
        <begin position="6"/>
        <end position="26"/>
    </location>
</feature>
<keyword evidence="7 14" id="KW-1133">Transmembrane helix</keyword>
<evidence type="ECO:0000313" key="16">
    <source>
        <dbReference type="Proteomes" id="UP000243232"/>
    </source>
</evidence>
<evidence type="ECO:0000256" key="12">
    <source>
        <dbReference type="ARBA" id="ARBA00035727"/>
    </source>
</evidence>
<accession>A0A1H2E660</accession>
<dbReference type="GO" id="GO:0008360">
    <property type="term" value="P:regulation of cell shape"/>
    <property type="evidence" value="ECO:0007669"/>
    <property type="project" value="UniProtKB-KW"/>
</dbReference>
<keyword evidence="9" id="KW-0131">Cell cycle</keyword>
<keyword evidence="16" id="KW-1185">Reference proteome</keyword>
<dbReference type="PANTHER" id="PTHR39579">
    <property type="entry name" value="INNER MEMBRANE PROTEIN YHCB"/>
    <property type="match status" value="1"/>
</dbReference>
<comment type="subcellular location">
    <subcellularLocation>
        <location evidence="1">Cell inner membrane</location>
        <topology evidence="1">Single-pass membrane protein</topology>
    </subcellularLocation>
</comment>
<keyword evidence="5 14" id="KW-0812">Transmembrane</keyword>
<evidence type="ECO:0000256" key="10">
    <source>
        <dbReference type="ARBA" id="ARBA00035657"/>
    </source>
</evidence>